<dbReference type="HOGENOM" id="CLU_006033_1_2_1"/>
<dbReference type="VEuPathDB" id="FungiDB:PV07_04126"/>
<dbReference type="GO" id="GO:0005856">
    <property type="term" value="C:cytoskeleton"/>
    <property type="evidence" value="ECO:0007669"/>
    <property type="project" value="TreeGrafter"/>
</dbReference>
<dbReference type="SUPFAM" id="SSF53639">
    <property type="entry name" value="AraD/HMP-PK domain-like"/>
    <property type="match status" value="1"/>
</dbReference>
<gene>
    <name evidence="3" type="ORF">PV07_04126</name>
</gene>
<dbReference type="FunFam" id="3.40.225.10:FF:000009">
    <property type="entry name" value="Class II aldolase/adducin N-terminal"/>
    <property type="match status" value="1"/>
</dbReference>
<dbReference type="PANTHER" id="PTHR10672:SF41">
    <property type="entry name" value="CLASS II ALDOLASE_ADDUCIN DOMAIN PROTEIN (AFU_ORTHOLOGUE AFUA_3G01330)"/>
    <property type="match status" value="1"/>
</dbReference>
<evidence type="ECO:0000256" key="1">
    <source>
        <dbReference type="SAM" id="MobiDB-lite"/>
    </source>
</evidence>
<reference evidence="3 4" key="1">
    <citation type="submission" date="2015-01" db="EMBL/GenBank/DDBJ databases">
        <title>The Genome Sequence of Cladophialophora immunda CBS83496.</title>
        <authorList>
            <consortium name="The Broad Institute Genomics Platform"/>
            <person name="Cuomo C."/>
            <person name="de Hoog S."/>
            <person name="Gorbushina A."/>
            <person name="Stielow B."/>
            <person name="Teixiera M."/>
            <person name="Abouelleil A."/>
            <person name="Chapman S.B."/>
            <person name="Priest M."/>
            <person name="Young S.K."/>
            <person name="Wortman J."/>
            <person name="Nusbaum C."/>
            <person name="Birren B."/>
        </authorList>
    </citation>
    <scope>NUCLEOTIDE SEQUENCE [LARGE SCALE GENOMIC DNA]</scope>
    <source>
        <strain evidence="3 4">CBS 83496</strain>
    </source>
</reference>
<protein>
    <recommendedName>
        <fullName evidence="2">Class II aldolase/adducin N-terminal domain-containing protein</fullName>
    </recommendedName>
</protein>
<dbReference type="Gene3D" id="3.40.225.10">
    <property type="entry name" value="Class II aldolase/adducin N-terminal domain"/>
    <property type="match status" value="1"/>
</dbReference>
<dbReference type="InterPro" id="IPR036409">
    <property type="entry name" value="Aldolase_II/adducin_N_sf"/>
</dbReference>
<feature type="region of interest" description="Disordered" evidence="1">
    <location>
        <begin position="18"/>
        <end position="39"/>
    </location>
</feature>
<evidence type="ECO:0000259" key="2">
    <source>
        <dbReference type="SMART" id="SM01007"/>
    </source>
</evidence>
<dbReference type="STRING" id="569365.A0A0D1ZWS2"/>
<keyword evidence="4" id="KW-1185">Reference proteome</keyword>
<dbReference type="GO" id="GO:0051015">
    <property type="term" value="F:actin filament binding"/>
    <property type="evidence" value="ECO:0007669"/>
    <property type="project" value="TreeGrafter"/>
</dbReference>
<dbReference type="AlphaFoldDB" id="A0A0D1ZWS2"/>
<dbReference type="Proteomes" id="UP000054466">
    <property type="component" value="Unassembled WGS sequence"/>
</dbReference>
<dbReference type="EMBL" id="KN847041">
    <property type="protein sequence ID" value="KIW32596.1"/>
    <property type="molecule type" value="Genomic_DNA"/>
</dbReference>
<accession>A0A0D1ZWS2</accession>
<dbReference type="GeneID" id="27343320"/>
<dbReference type="OrthoDB" id="3238794at2759"/>
<evidence type="ECO:0000313" key="4">
    <source>
        <dbReference type="Proteomes" id="UP000054466"/>
    </source>
</evidence>
<dbReference type="RefSeq" id="XP_016252812.1">
    <property type="nucleotide sequence ID" value="XM_016390910.1"/>
</dbReference>
<dbReference type="NCBIfam" id="NF004855">
    <property type="entry name" value="PRK06208.1"/>
    <property type="match status" value="1"/>
</dbReference>
<sequence>MPTITTAETRTLKVEATTNGIHPSGDPDLAFPKDSETEPPVFTDKYEERRFLKHRLALAFRIFGKQGFGEGVAGHITVRDPVESDTFWVNPFGMDFSMIRDEDLIRVNSEGQVIDGGRNRLLNYAAFAIHSEIHHARPEVHCAAHSHSPWGRTFCATGRQLQMLSQDACVFYNDHAVYRNFAGVVLDAEEGKRLAECLGGKKALLLGNHGLLVAGVTIEEVVAWFVLLEKLCHDQLVADASSAGSGVPLVEIGPTEAKATWEALGHSKAGYFMGLPKFQVAEREEFGESTYLGKGLEPL</sequence>
<organism evidence="3 4">
    <name type="scientific">Cladophialophora immunda</name>
    <dbReference type="NCBI Taxonomy" id="569365"/>
    <lineage>
        <taxon>Eukaryota</taxon>
        <taxon>Fungi</taxon>
        <taxon>Dikarya</taxon>
        <taxon>Ascomycota</taxon>
        <taxon>Pezizomycotina</taxon>
        <taxon>Eurotiomycetes</taxon>
        <taxon>Chaetothyriomycetidae</taxon>
        <taxon>Chaetothyriales</taxon>
        <taxon>Herpotrichiellaceae</taxon>
        <taxon>Cladophialophora</taxon>
    </lineage>
</organism>
<dbReference type="SMART" id="SM01007">
    <property type="entry name" value="Aldolase_II"/>
    <property type="match status" value="1"/>
</dbReference>
<dbReference type="InterPro" id="IPR001303">
    <property type="entry name" value="Aldolase_II/adducin_N"/>
</dbReference>
<name>A0A0D1ZWS2_9EURO</name>
<dbReference type="PANTHER" id="PTHR10672">
    <property type="entry name" value="ADDUCIN"/>
    <property type="match status" value="1"/>
</dbReference>
<dbReference type="Pfam" id="PF00596">
    <property type="entry name" value="Aldolase_II"/>
    <property type="match status" value="1"/>
</dbReference>
<dbReference type="InterPro" id="IPR051017">
    <property type="entry name" value="Aldolase-II_Adducin_sf"/>
</dbReference>
<proteinExistence type="predicted"/>
<evidence type="ECO:0000313" key="3">
    <source>
        <dbReference type="EMBL" id="KIW32596.1"/>
    </source>
</evidence>
<feature type="domain" description="Class II aldolase/adducin N-terminal" evidence="2">
    <location>
        <begin position="54"/>
        <end position="236"/>
    </location>
</feature>